<dbReference type="SUPFAM" id="SSF55729">
    <property type="entry name" value="Acyl-CoA N-acyltransferases (Nat)"/>
    <property type="match status" value="1"/>
</dbReference>
<dbReference type="Gene3D" id="3.40.630.30">
    <property type="match status" value="1"/>
</dbReference>
<dbReference type="NCBIfam" id="TIGR03585">
    <property type="entry name" value="PseH"/>
    <property type="match status" value="1"/>
</dbReference>
<reference evidence="2 3" key="2">
    <citation type="journal article" date="2012" name="Stand. Genomic Sci.">
        <title>Complete Genome Sequence of Clostridium clariflavum DSM 19732.</title>
        <authorList>
            <person name="Izquierdo J.A."/>
            <person name="Goodwin L."/>
            <person name="Davenport K.W."/>
            <person name="Teshima H."/>
            <person name="Bruce D."/>
            <person name="Detter C."/>
            <person name="Tapia R."/>
            <person name="Han S."/>
            <person name="Land M."/>
            <person name="Hauser L."/>
            <person name="Jeffries C.D."/>
            <person name="Han J."/>
            <person name="Pitluck S."/>
            <person name="Nolan M."/>
            <person name="Chen A."/>
            <person name="Huntemann M."/>
            <person name="Mavromatis K."/>
            <person name="Mikhailova N."/>
            <person name="Liolios K."/>
            <person name="Woyke T."/>
            <person name="Lynd L.R."/>
        </authorList>
    </citation>
    <scope>NUCLEOTIDE SEQUENCE [LARGE SCALE GENOMIC DNA]</scope>
    <source>
        <strain evidence="3">DSM 19732 / NBRC 101661 / EBR45</strain>
    </source>
</reference>
<dbReference type="InterPro" id="IPR016181">
    <property type="entry name" value="Acyl_CoA_acyltransferase"/>
</dbReference>
<dbReference type="STRING" id="720554.Clocl_4085"/>
<protein>
    <submittedName>
        <fullName evidence="2">Pseudaminic acid biosynthesis N-acetyl transferase</fullName>
    </submittedName>
</protein>
<dbReference type="PROSITE" id="PS51186">
    <property type="entry name" value="GNAT"/>
    <property type="match status" value="1"/>
</dbReference>
<name>G8LTK9_ACECE</name>
<dbReference type="HOGENOM" id="CLU_013985_3_2_9"/>
<evidence type="ECO:0000259" key="1">
    <source>
        <dbReference type="PROSITE" id="PS51186"/>
    </source>
</evidence>
<dbReference type="GO" id="GO:0016747">
    <property type="term" value="F:acyltransferase activity, transferring groups other than amino-acyl groups"/>
    <property type="evidence" value="ECO:0007669"/>
    <property type="project" value="InterPro"/>
</dbReference>
<dbReference type="EMBL" id="CP003065">
    <property type="protein sequence ID" value="AEV70519.1"/>
    <property type="molecule type" value="Genomic_DNA"/>
</dbReference>
<keyword evidence="3" id="KW-1185">Reference proteome</keyword>
<gene>
    <name evidence="2" type="ordered locus">Clocl_4085</name>
</gene>
<accession>G8LTK9</accession>
<dbReference type="eggNOG" id="COG1670">
    <property type="taxonomic scope" value="Bacteria"/>
</dbReference>
<dbReference type="KEGG" id="ccl:Clocl_4085"/>
<feature type="domain" description="N-acetyltransferase" evidence="1">
    <location>
        <begin position="37"/>
        <end position="192"/>
    </location>
</feature>
<dbReference type="PANTHER" id="PTHR43415">
    <property type="entry name" value="SPERMIDINE N(1)-ACETYLTRANSFERASE"/>
    <property type="match status" value="1"/>
</dbReference>
<dbReference type="Proteomes" id="UP000005435">
    <property type="component" value="Chromosome"/>
</dbReference>
<organism evidence="2 3">
    <name type="scientific">Acetivibrio clariflavus (strain DSM 19732 / NBRC 101661 / EBR45)</name>
    <name type="common">Clostridium clariflavum</name>
    <dbReference type="NCBI Taxonomy" id="720554"/>
    <lineage>
        <taxon>Bacteria</taxon>
        <taxon>Bacillati</taxon>
        <taxon>Bacillota</taxon>
        <taxon>Clostridia</taxon>
        <taxon>Eubacteriales</taxon>
        <taxon>Oscillospiraceae</taxon>
        <taxon>Acetivibrio</taxon>
    </lineage>
</organism>
<dbReference type="PANTHER" id="PTHR43415:SF3">
    <property type="entry name" value="GNAT-FAMILY ACETYLTRANSFERASE"/>
    <property type="match status" value="1"/>
</dbReference>
<dbReference type="InterPro" id="IPR020036">
    <property type="entry name" value="PseH"/>
</dbReference>
<dbReference type="InterPro" id="IPR000182">
    <property type="entry name" value="GNAT_dom"/>
</dbReference>
<dbReference type="Pfam" id="PF13420">
    <property type="entry name" value="Acetyltransf_4"/>
    <property type="match status" value="1"/>
</dbReference>
<proteinExistence type="predicted"/>
<keyword evidence="2" id="KW-0808">Transferase</keyword>
<evidence type="ECO:0000313" key="3">
    <source>
        <dbReference type="Proteomes" id="UP000005435"/>
    </source>
</evidence>
<reference evidence="3" key="1">
    <citation type="submission" date="2011-12" db="EMBL/GenBank/DDBJ databases">
        <title>Complete sequence of Clostridium clariflavum DSM 19732.</title>
        <authorList>
            <consortium name="US DOE Joint Genome Institute"/>
            <person name="Lucas S."/>
            <person name="Han J."/>
            <person name="Lapidus A."/>
            <person name="Cheng J.-F."/>
            <person name="Goodwin L."/>
            <person name="Pitluck S."/>
            <person name="Peters L."/>
            <person name="Teshima H."/>
            <person name="Detter J.C."/>
            <person name="Han C."/>
            <person name="Tapia R."/>
            <person name="Land M."/>
            <person name="Hauser L."/>
            <person name="Kyrpides N."/>
            <person name="Ivanova N."/>
            <person name="Pagani I."/>
            <person name="Kitzmiller T."/>
            <person name="Lynd L."/>
            <person name="Izquierdo J."/>
            <person name="Woyke T."/>
        </authorList>
    </citation>
    <scope>NUCLEOTIDE SEQUENCE [LARGE SCALE GENOMIC DNA]</scope>
    <source>
        <strain evidence="3">DSM 19732 / NBRC 101661 / EBR45</strain>
    </source>
</reference>
<sequence>MNILNRKKLDKLFVNILEGNANKMENDKLELGDVYFYNIFDLDEEYIERLRYWRNQDFVRENMFNQHIISEDEHNEFISKLKDNKLKRFYICFMGIKPFGVLYYEYLSNSNNLEFGYYLIDKNYINSGLGIVMEYAILNHAFYKLNVDKVYCRTFVKNNKVVSLHNNFGFLTEKIVKYYIKDNESYLDVAVQAIDKRNWENNKKSIEKYIKVLLGGNIVNEIESGV</sequence>
<evidence type="ECO:0000313" key="2">
    <source>
        <dbReference type="EMBL" id="AEV70519.1"/>
    </source>
</evidence>
<dbReference type="AlphaFoldDB" id="G8LTK9"/>